<keyword evidence="5" id="KW-1185">Reference proteome</keyword>
<name>A0A852KJ33_UROIN</name>
<evidence type="ECO:0000256" key="3">
    <source>
        <dbReference type="SAM" id="Coils"/>
    </source>
</evidence>
<dbReference type="EMBL" id="WBNH01005143">
    <property type="protein sequence ID" value="NXX79081.1"/>
    <property type="molecule type" value="Genomic_DNA"/>
</dbReference>
<feature type="non-terminal residue" evidence="4">
    <location>
        <position position="1"/>
    </location>
</feature>
<dbReference type="AlphaFoldDB" id="A0A852KJ33"/>
<gene>
    <name evidence="4" type="primary">Sptbn1_1</name>
    <name evidence="4" type="ORF">UROIND_R14537</name>
</gene>
<dbReference type="InterPro" id="IPR018159">
    <property type="entry name" value="Spectrin/alpha-actinin"/>
</dbReference>
<comment type="caution">
    <text evidence="4">The sequence shown here is derived from an EMBL/GenBank/DDBJ whole genome shotgun (WGS) entry which is preliminary data.</text>
</comment>
<keyword evidence="3" id="KW-0175">Coiled coil</keyword>
<dbReference type="OrthoDB" id="5865767at2759"/>
<evidence type="ECO:0000313" key="4">
    <source>
        <dbReference type="EMBL" id="NXX79081.1"/>
    </source>
</evidence>
<dbReference type="Pfam" id="PF00435">
    <property type="entry name" value="Spectrin"/>
    <property type="match status" value="5"/>
</dbReference>
<keyword evidence="1" id="KW-0677">Repeat</keyword>
<keyword evidence="2" id="KW-0009">Actin-binding</keyword>
<dbReference type="PANTHER" id="PTHR11915">
    <property type="entry name" value="SPECTRIN/FILAMIN RELATED CYTOSKELETAL PROTEIN"/>
    <property type="match status" value="1"/>
</dbReference>
<dbReference type="GO" id="GO:0003779">
    <property type="term" value="F:actin binding"/>
    <property type="evidence" value="ECO:0007669"/>
    <property type="project" value="UniProtKB-KW"/>
</dbReference>
<accession>A0A852KJ33</accession>
<dbReference type="Proteomes" id="UP000654395">
    <property type="component" value="Unassembled WGS sequence"/>
</dbReference>
<dbReference type="SUPFAM" id="SSF46966">
    <property type="entry name" value="Spectrin repeat"/>
    <property type="match status" value="4"/>
</dbReference>
<protein>
    <submittedName>
        <fullName evidence="4">SPTB2 protein</fullName>
    </submittedName>
</protein>
<evidence type="ECO:0000256" key="1">
    <source>
        <dbReference type="ARBA" id="ARBA00022737"/>
    </source>
</evidence>
<proteinExistence type="predicted"/>
<organism evidence="4 5">
    <name type="scientific">Urocolius indicus</name>
    <name type="common">Red-faced mousebird</name>
    <name type="synonym">Colius indicus</name>
    <dbReference type="NCBI Taxonomy" id="458196"/>
    <lineage>
        <taxon>Eukaryota</taxon>
        <taxon>Metazoa</taxon>
        <taxon>Chordata</taxon>
        <taxon>Craniata</taxon>
        <taxon>Vertebrata</taxon>
        <taxon>Euteleostomi</taxon>
        <taxon>Archelosauria</taxon>
        <taxon>Archosauria</taxon>
        <taxon>Dinosauria</taxon>
        <taxon>Saurischia</taxon>
        <taxon>Theropoda</taxon>
        <taxon>Coelurosauria</taxon>
        <taxon>Aves</taxon>
        <taxon>Neognathae</taxon>
        <taxon>Neoaves</taxon>
        <taxon>Telluraves</taxon>
        <taxon>Coraciimorphae</taxon>
        <taxon>Coliiformes</taxon>
        <taxon>Coliidae</taxon>
        <taxon>Urocolius</taxon>
    </lineage>
</organism>
<feature type="coiled-coil region" evidence="3">
    <location>
        <begin position="398"/>
        <end position="432"/>
    </location>
</feature>
<feature type="non-terminal residue" evidence="4">
    <location>
        <position position="596"/>
    </location>
</feature>
<reference evidence="4" key="1">
    <citation type="submission" date="2020-02" db="EMBL/GenBank/DDBJ databases">
        <title>Bird 10,000 Genomes (B10K) Project - Family phase.</title>
        <authorList>
            <person name="Zhang G."/>
        </authorList>
    </citation>
    <scope>NUCLEOTIDE SEQUENCE</scope>
    <source>
        <strain evidence="4">B10K-DU-030-59</strain>
    </source>
</reference>
<dbReference type="CDD" id="cd00176">
    <property type="entry name" value="SPEC"/>
    <property type="match status" value="2"/>
</dbReference>
<dbReference type="SMART" id="SM00150">
    <property type="entry name" value="SPEC"/>
    <property type="match status" value="5"/>
</dbReference>
<dbReference type="Gene3D" id="1.20.58.60">
    <property type="match status" value="3"/>
</dbReference>
<evidence type="ECO:0000256" key="2">
    <source>
        <dbReference type="ARBA" id="ARBA00023203"/>
    </source>
</evidence>
<dbReference type="InterPro" id="IPR002017">
    <property type="entry name" value="Spectrin_repeat"/>
</dbReference>
<sequence length="596" mass="67042">GYQPCEPAAVRQRVAALELQYQQLLELSRRRRARLEESRRFWKFCWDAEEEEAWMREQERLLSCEDVGRDLSSSLRLLSQHAAWRGELSGRAGPLRQALAGGELLVAEGSLGAPEVARRLKELEERWEALGKLEAERELRLRRAAAAFQLQAEAADAEAWLEDAARLVTGPELGHDEFSTRSLVKQHRDVQEDVRSHGRALEALKEQAAALAPQPATGAAAAAAAAAVAKLPQLEARYREVSALAERRSRELQDALSLYTMCSEANACELWLGEKEQWLAALRVPDRLEDLEVVQQRFERLEPELNGLASRVAAVSRVAEQLLGTGRRNRDSVCATRQQLNARWERFRALCDQKKEALTSALSIQNFHLECDETSAWVQEKTKAIESTQGLGSDLPGVTALQRKLSGLEHDLEAIQTKVRELRAQGEDLSSRHPQQSPALLARLEAVEAARDELRLGLRLREEALGESKKLQAFLRDLAGLQAWLSQTQAAAASRDLPATPAEAERLLSQHESLRREIERYGDDYRGAGATGKELVERNRGQGQLLLLQQRLEALDKGWEQLGWMWEERQRLLAEALAFQLFLRDSKQVEGVLSRQ</sequence>
<evidence type="ECO:0000313" key="5">
    <source>
        <dbReference type="Proteomes" id="UP000654395"/>
    </source>
</evidence>